<gene>
    <name evidence="10" type="ORF">EJC49_14680</name>
</gene>
<dbReference type="SMART" id="SM00091">
    <property type="entry name" value="PAS"/>
    <property type="match status" value="1"/>
</dbReference>
<evidence type="ECO:0000256" key="4">
    <source>
        <dbReference type="ARBA" id="ARBA00022679"/>
    </source>
</evidence>
<keyword evidence="3" id="KW-0597">Phosphoprotein</keyword>
<dbReference type="PANTHER" id="PTHR41523:SF8">
    <property type="entry name" value="ETHYLENE RESPONSE SENSOR PROTEIN"/>
    <property type="match status" value="1"/>
</dbReference>
<dbReference type="AlphaFoldDB" id="A0A3R9Y742"/>
<comment type="catalytic activity">
    <reaction evidence="1">
        <text>ATP + protein L-histidine = ADP + protein N-phospho-L-histidine.</text>
        <dbReference type="EC" id="2.7.13.3"/>
    </reaction>
</comment>
<evidence type="ECO:0000259" key="9">
    <source>
        <dbReference type="SMART" id="SM00387"/>
    </source>
</evidence>
<keyword evidence="6" id="KW-0418">Kinase</keyword>
<dbReference type="Pfam" id="PF08448">
    <property type="entry name" value="PAS_4"/>
    <property type="match status" value="1"/>
</dbReference>
<dbReference type="InterPro" id="IPR013656">
    <property type="entry name" value="PAS_4"/>
</dbReference>
<dbReference type="SUPFAM" id="SSF55785">
    <property type="entry name" value="PYP-like sensor domain (PAS domain)"/>
    <property type="match status" value="1"/>
</dbReference>
<evidence type="ECO:0000256" key="2">
    <source>
        <dbReference type="ARBA" id="ARBA00012438"/>
    </source>
</evidence>
<dbReference type="EC" id="2.7.13.3" evidence="2"/>
<sequence>MHSIAFRDQFTNVADACALAQGIVDTVRAPILVLDNELRVVAASRSFYSTFKVSPENTQGRHLYALGDGQWDIPKLRELLEKVISQHGVMEGYDVEHEFPDLGHRRIRLSARQVFYEGGAQATVLLGMEDVTERRALEREKDELLREKDMLLDELQHRISNSLQIIASIILMKAKTVESEETRVHLQDAHKRVMSVAAVQRQLHGSGASGPIEMMPYLTRLCDTLATSMIGDTRPVSLKVVGEAGNATSRQAESLGLIVTELVMNALKHAFPNDEIDCRISVAYEVHGTNWKLSVADNGVGKPDGVFAQPKTGLGTGIVKALAQQLGATVETVAGPAGTTVAITHATFATNAIHAA</sequence>
<dbReference type="Gene3D" id="3.30.450.20">
    <property type="entry name" value="PAS domain"/>
    <property type="match status" value="1"/>
</dbReference>
<proteinExistence type="predicted"/>
<dbReference type="Pfam" id="PF07568">
    <property type="entry name" value="HisKA_2"/>
    <property type="match status" value="1"/>
</dbReference>
<feature type="domain" description="Histidine kinase/HSP90-like ATPase" evidence="9">
    <location>
        <begin position="250"/>
        <end position="349"/>
    </location>
</feature>
<keyword evidence="4" id="KW-0808">Transferase</keyword>
<feature type="domain" description="PAS" evidence="8">
    <location>
        <begin position="18"/>
        <end position="85"/>
    </location>
</feature>
<evidence type="ECO:0000256" key="6">
    <source>
        <dbReference type="ARBA" id="ARBA00022777"/>
    </source>
</evidence>
<dbReference type="InterPro" id="IPR011495">
    <property type="entry name" value="Sig_transdc_His_kin_sub2_dim/P"/>
</dbReference>
<evidence type="ECO:0000313" key="11">
    <source>
        <dbReference type="Proteomes" id="UP000278398"/>
    </source>
</evidence>
<dbReference type="SMART" id="SM00387">
    <property type="entry name" value="HATPase_c"/>
    <property type="match status" value="1"/>
</dbReference>
<organism evidence="10 11">
    <name type="scientific">Aquibium carbonis</name>
    <dbReference type="NCBI Taxonomy" id="2495581"/>
    <lineage>
        <taxon>Bacteria</taxon>
        <taxon>Pseudomonadati</taxon>
        <taxon>Pseudomonadota</taxon>
        <taxon>Alphaproteobacteria</taxon>
        <taxon>Hyphomicrobiales</taxon>
        <taxon>Phyllobacteriaceae</taxon>
        <taxon>Aquibium</taxon>
    </lineage>
</organism>
<comment type="caution">
    <text evidence="10">The sequence shown here is derived from an EMBL/GenBank/DDBJ whole genome shotgun (WGS) entry which is preliminary data.</text>
</comment>
<evidence type="ECO:0000313" key="10">
    <source>
        <dbReference type="EMBL" id="RST85638.1"/>
    </source>
</evidence>
<evidence type="ECO:0000256" key="5">
    <source>
        <dbReference type="ARBA" id="ARBA00022741"/>
    </source>
</evidence>
<dbReference type="InterPro" id="IPR035965">
    <property type="entry name" value="PAS-like_dom_sf"/>
</dbReference>
<evidence type="ECO:0000256" key="3">
    <source>
        <dbReference type="ARBA" id="ARBA00022553"/>
    </source>
</evidence>
<keyword evidence="7" id="KW-0067">ATP-binding</keyword>
<dbReference type="InterPro" id="IPR036890">
    <property type="entry name" value="HATPase_C_sf"/>
</dbReference>
<dbReference type="GO" id="GO:0004673">
    <property type="term" value="F:protein histidine kinase activity"/>
    <property type="evidence" value="ECO:0007669"/>
    <property type="project" value="UniProtKB-EC"/>
</dbReference>
<dbReference type="InterPro" id="IPR000014">
    <property type="entry name" value="PAS"/>
</dbReference>
<dbReference type="EMBL" id="RWKW01000052">
    <property type="protein sequence ID" value="RST85638.1"/>
    <property type="molecule type" value="Genomic_DNA"/>
</dbReference>
<dbReference type="Pfam" id="PF02518">
    <property type="entry name" value="HATPase_c"/>
    <property type="match status" value="1"/>
</dbReference>
<dbReference type="RefSeq" id="WP_126700686.1">
    <property type="nucleotide sequence ID" value="NZ_RWKW01000052.1"/>
</dbReference>
<accession>A0A3R9Y742</accession>
<evidence type="ECO:0000256" key="7">
    <source>
        <dbReference type="ARBA" id="ARBA00022840"/>
    </source>
</evidence>
<dbReference type="SUPFAM" id="SSF55874">
    <property type="entry name" value="ATPase domain of HSP90 chaperone/DNA topoisomerase II/histidine kinase"/>
    <property type="match status" value="1"/>
</dbReference>
<dbReference type="Gene3D" id="3.30.565.10">
    <property type="entry name" value="Histidine kinase-like ATPase, C-terminal domain"/>
    <property type="match status" value="1"/>
</dbReference>
<dbReference type="OrthoDB" id="7297573at2"/>
<keyword evidence="5" id="KW-0547">Nucleotide-binding</keyword>
<dbReference type="GO" id="GO:0005524">
    <property type="term" value="F:ATP binding"/>
    <property type="evidence" value="ECO:0007669"/>
    <property type="project" value="UniProtKB-KW"/>
</dbReference>
<dbReference type="Proteomes" id="UP000278398">
    <property type="component" value="Unassembled WGS sequence"/>
</dbReference>
<evidence type="ECO:0000259" key="8">
    <source>
        <dbReference type="SMART" id="SM00091"/>
    </source>
</evidence>
<dbReference type="PANTHER" id="PTHR41523">
    <property type="entry name" value="TWO-COMPONENT SYSTEM SENSOR PROTEIN"/>
    <property type="match status" value="1"/>
</dbReference>
<name>A0A3R9Y742_9HYPH</name>
<evidence type="ECO:0000256" key="1">
    <source>
        <dbReference type="ARBA" id="ARBA00000085"/>
    </source>
</evidence>
<dbReference type="InterPro" id="IPR003594">
    <property type="entry name" value="HATPase_dom"/>
</dbReference>
<protein>
    <recommendedName>
        <fullName evidence="2">histidine kinase</fullName>
        <ecNumber evidence="2">2.7.13.3</ecNumber>
    </recommendedName>
</protein>
<keyword evidence="11" id="KW-1185">Reference proteome</keyword>
<reference evidence="10 11" key="1">
    <citation type="submission" date="2018-12" db="EMBL/GenBank/DDBJ databases">
        <title>Mesorhizobium carbonis sp. nov., isolated from coal mine water.</title>
        <authorList>
            <person name="Xin W."/>
            <person name="Xu Z."/>
            <person name="Xiang F."/>
            <person name="Zhang J."/>
            <person name="Xi L."/>
            <person name="Liu J."/>
        </authorList>
    </citation>
    <scope>NUCLEOTIDE SEQUENCE [LARGE SCALE GENOMIC DNA]</scope>
    <source>
        <strain evidence="10 11">B2.3</strain>
    </source>
</reference>
<dbReference type="CDD" id="cd00130">
    <property type="entry name" value="PAS"/>
    <property type="match status" value="1"/>
</dbReference>